<dbReference type="GO" id="GO:0005886">
    <property type="term" value="C:plasma membrane"/>
    <property type="evidence" value="ECO:0007669"/>
    <property type="project" value="UniProtKB-SubCell"/>
</dbReference>
<proteinExistence type="inferred from homology"/>
<dbReference type="AlphaFoldDB" id="A0A914XGZ0"/>
<dbReference type="Pfam" id="PF08376">
    <property type="entry name" value="NIT"/>
    <property type="match status" value="1"/>
</dbReference>
<dbReference type="PROSITE" id="PS50125">
    <property type="entry name" value="GUANYLATE_CYCLASE_2"/>
    <property type="match status" value="1"/>
</dbReference>
<comment type="similarity">
    <text evidence="13">Belongs to the adenylyl cyclase class-4/guanylyl cyclase family.</text>
</comment>
<dbReference type="WBParaSite" id="PSAMB.scaffold809size41050.g8890.t1">
    <property type="protein sequence ID" value="PSAMB.scaffold809size41050.g8890.t1"/>
    <property type="gene ID" value="PSAMB.scaffold809size41050.g8890"/>
</dbReference>
<evidence type="ECO:0000256" key="8">
    <source>
        <dbReference type="ARBA" id="ARBA00022989"/>
    </source>
</evidence>
<evidence type="ECO:0000256" key="2">
    <source>
        <dbReference type="ARBA" id="ARBA00004167"/>
    </source>
</evidence>
<dbReference type="InterPro" id="IPR018297">
    <property type="entry name" value="A/G_cyclase_CS"/>
</dbReference>
<organism evidence="17 18">
    <name type="scientific">Plectus sambesii</name>
    <dbReference type="NCBI Taxonomy" id="2011161"/>
    <lineage>
        <taxon>Eukaryota</taxon>
        <taxon>Metazoa</taxon>
        <taxon>Ecdysozoa</taxon>
        <taxon>Nematoda</taxon>
        <taxon>Chromadorea</taxon>
        <taxon>Plectida</taxon>
        <taxon>Plectina</taxon>
        <taxon>Plectoidea</taxon>
        <taxon>Plectidae</taxon>
        <taxon>Plectus</taxon>
    </lineage>
</organism>
<evidence type="ECO:0000313" key="18">
    <source>
        <dbReference type="WBParaSite" id="PSAMB.scaffold809size41050.g8890.t1"/>
    </source>
</evidence>
<dbReference type="SMART" id="SM00044">
    <property type="entry name" value="CYCc"/>
    <property type="match status" value="1"/>
</dbReference>
<keyword evidence="12 13" id="KW-0456">Lyase</keyword>
<dbReference type="SUPFAM" id="SSF55073">
    <property type="entry name" value="Nucleotide cyclase"/>
    <property type="match status" value="1"/>
</dbReference>
<name>A0A914XGZ0_9BILA</name>
<evidence type="ECO:0000256" key="3">
    <source>
        <dbReference type="ARBA" id="ARBA00004236"/>
    </source>
</evidence>
<feature type="chain" id="PRO_5037954194" evidence="15">
    <location>
        <begin position="25"/>
        <end position="584"/>
    </location>
</feature>
<evidence type="ECO:0000256" key="9">
    <source>
        <dbReference type="ARBA" id="ARBA00023136"/>
    </source>
</evidence>
<comment type="catalytic activity">
    <reaction evidence="1">
        <text>GTP = 3',5'-cyclic GMP + diphosphate</text>
        <dbReference type="Rhea" id="RHEA:13665"/>
        <dbReference type="ChEBI" id="CHEBI:33019"/>
        <dbReference type="ChEBI" id="CHEBI:37565"/>
        <dbReference type="ChEBI" id="CHEBI:57746"/>
        <dbReference type="EC" id="4.6.1.2"/>
    </reaction>
</comment>
<evidence type="ECO:0000256" key="14">
    <source>
        <dbReference type="SAM" id="Phobius"/>
    </source>
</evidence>
<dbReference type="GO" id="GO:0007168">
    <property type="term" value="P:receptor guanylyl cyclase signaling pathway"/>
    <property type="evidence" value="ECO:0007669"/>
    <property type="project" value="TreeGrafter"/>
</dbReference>
<evidence type="ECO:0000256" key="6">
    <source>
        <dbReference type="ARBA" id="ARBA00022729"/>
    </source>
</evidence>
<dbReference type="PANTHER" id="PTHR11920">
    <property type="entry name" value="GUANYLYL CYCLASE"/>
    <property type="match status" value="1"/>
</dbReference>
<reference evidence="18" key="1">
    <citation type="submission" date="2022-11" db="UniProtKB">
        <authorList>
            <consortium name="WormBaseParasite"/>
        </authorList>
    </citation>
    <scope>IDENTIFICATION</scope>
</reference>
<evidence type="ECO:0000256" key="10">
    <source>
        <dbReference type="ARBA" id="ARBA00023170"/>
    </source>
</evidence>
<keyword evidence="4" id="KW-1003">Cell membrane</keyword>
<sequence>MVAITMPPLVALAILSAIMGVQFASQIDGTSATANNVKSSSQMTNFISILKHERDATCTYINDLVSNISEKDSAWNDVTSSRAATDSALLSLSVWPTDVGFLAKFPTQQAFLALLNEQRKKYNSSATDCFAVTQFYTENMHLIEAETKDIVYNSDEGQFWRLVDALEMVTYAADLAGIKKSTGRRFFQNGYLDLVTYQSYADVAGGLDRSLDQAITSANYDNTADIAAIEATIEFISDMESDLFANFTNLPVGNDLGRYWDSNMTVFINVSISKLQDFIELQISNGLDSRKATRDWEFGSAMFAVLMAVLLCAPTACLVGYSNYKMNLRIGRKIFELNTEKQKTDLLLHEMLPRSIVNELKAGRGVEPQLYNSATVFFSDILGFTALSAKSQPTQVVTLLNTLYSTMDNVLDRYSCYKVETIGDAYMVVSGVPKLNGREHSSEICTMALDMLREVNEITIPHMPQEHLFMRIGIHTGAVAAGIVGTKMPRYCLFGDTVNTAARMESSGKAMCIHLSQATAEHLQKHHYSKHFICQQLEHMLHIKGKGAMKTYWLLGKHGFPFEIDIDLSHSMVEKGQYWRYDDD</sequence>
<keyword evidence="8 14" id="KW-1133">Transmembrane helix</keyword>
<evidence type="ECO:0000256" key="12">
    <source>
        <dbReference type="ARBA" id="ARBA00023239"/>
    </source>
</evidence>
<keyword evidence="9 14" id="KW-0472">Membrane</keyword>
<dbReference type="CDD" id="cd07302">
    <property type="entry name" value="CHD"/>
    <property type="match status" value="1"/>
</dbReference>
<dbReference type="InterPro" id="IPR029787">
    <property type="entry name" value="Nucleotide_cyclase"/>
</dbReference>
<evidence type="ECO:0000256" key="13">
    <source>
        <dbReference type="RuleBase" id="RU000405"/>
    </source>
</evidence>
<dbReference type="InterPro" id="IPR001054">
    <property type="entry name" value="A/G_cyclase"/>
</dbReference>
<dbReference type="Proteomes" id="UP000887566">
    <property type="component" value="Unplaced"/>
</dbReference>
<evidence type="ECO:0000256" key="4">
    <source>
        <dbReference type="ARBA" id="ARBA00022475"/>
    </source>
</evidence>
<evidence type="ECO:0000256" key="11">
    <source>
        <dbReference type="ARBA" id="ARBA00023180"/>
    </source>
</evidence>
<dbReference type="InterPro" id="IPR050401">
    <property type="entry name" value="Cyclic_nucleotide_synthase"/>
</dbReference>
<evidence type="ECO:0000256" key="1">
    <source>
        <dbReference type="ARBA" id="ARBA00001436"/>
    </source>
</evidence>
<keyword evidence="6 15" id="KW-0732">Signal</keyword>
<accession>A0A914XGZ0</accession>
<dbReference type="GO" id="GO:0007606">
    <property type="term" value="P:sensory perception of chemical stimulus"/>
    <property type="evidence" value="ECO:0007669"/>
    <property type="project" value="UniProtKB-ARBA"/>
</dbReference>
<dbReference type="GO" id="GO:0001653">
    <property type="term" value="F:peptide receptor activity"/>
    <property type="evidence" value="ECO:0007669"/>
    <property type="project" value="TreeGrafter"/>
</dbReference>
<dbReference type="PANTHER" id="PTHR11920:SF501">
    <property type="entry name" value="GUANYLATE CYCLASE 32E"/>
    <property type="match status" value="1"/>
</dbReference>
<dbReference type="FunFam" id="3.30.70.1230:FF:000050">
    <property type="entry name" value="Guanylate cyclase"/>
    <property type="match status" value="1"/>
</dbReference>
<comment type="subcellular location">
    <subcellularLocation>
        <location evidence="3">Cell membrane</location>
    </subcellularLocation>
    <subcellularLocation>
        <location evidence="2">Membrane</location>
        <topology evidence="2">Single-pass membrane protein</topology>
    </subcellularLocation>
</comment>
<keyword evidence="5 14" id="KW-0812">Transmembrane</keyword>
<dbReference type="InterPro" id="IPR013587">
    <property type="entry name" value="Nitrate/nitrite_sensing"/>
</dbReference>
<evidence type="ECO:0000256" key="15">
    <source>
        <dbReference type="SAM" id="SignalP"/>
    </source>
</evidence>
<dbReference type="GO" id="GO:0000166">
    <property type="term" value="F:nucleotide binding"/>
    <property type="evidence" value="ECO:0007669"/>
    <property type="project" value="UniProtKB-KW"/>
</dbReference>
<keyword evidence="17" id="KW-1185">Reference proteome</keyword>
<keyword evidence="11" id="KW-0325">Glycoprotein</keyword>
<dbReference type="Gene3D" id="3.30.70.1230">
    <property type="entry name" value="Nucleotide cyclase"/>
    <property type="match status" value="1"/>
</dbReference>
<dbReference type="PROSITE" id="PS00452">
    <property type="entry name" value="GUANYLATE_CYCLASE_1"/>
    <property type="match status" value="1"/>
</dbReference>
<evidence type="ECO:0000256" key="7">
    <source>
        <dbReference type="ARBA" id="ARBA00022741"/>
    </source>
</evidence>
<evidence type="ECO:0000313" key="17">
    <source>
        <dbReference type="Proteomes" id="UP000887566"/>
    </source>
</evidence>
<keyword evidence="7" id="KW-0547">Nucleotide-binding</keyword>
<dbReference type="GO" id="GO:0004383">
    <property type="term" value="F:guanylate cyclase activity"/>
    <property type="evidence" value="ECO:0007669"/>
    <property type="project" value="UniProtKB-EC"/>
</dbReference>
<feature type="signal peptide" evidence="15">
    <location>
        <begin position="1"/>
        <end position="24"/>
    </location>
</feature>
<feature type="transmembrane region" description="Helical" evidence="14">
    <location>
        <begin position="301"/>
        <end position="324"/>
    </location>
</feature>
<dbReference type="GO" id="GO:0035556">
    <property type="term" value="P:intracellular signal transduction"/>
    <property type="evidence" value="ECO:0007669"/>
    <property type="project" value="InterPro"/>
</dbReference>
<evidence type="ECO:0000259" key="16">
    <source>
        <dbReference type="PROSITE" id="PS50125"/>
    </source>
</evidence>
<feature type="domain" description="Guanylate cyclase" evidence="16">
    <location>
        <begin position="375"/>
        <end position="505"/>
    </location>
</feature>
<protein>
    <submittedName>
        <fullName evidence="18">Guanylate cyclase domain-containing protein</fullName>
    </submittedName>
</protein>
<evidence type="ECO:0000256" key="5">
    <source>
        <dbReference type="ARBA" id="ARBA00022692"/>
    </source>
</evidence>
<keyword evidence="10" id="KW-0675">Receptor</keyword>
<dbReference type="Pfam" id="PF00211">
    <property type="entry name" value="Guanylate_cyc"/>
    <property type="match status" value="1"/>
</dbReference>
<dbReference type="GO" id="GO:0004016">
    <property type="term" value="F:adenylate cyclase activity"/>
    <property type="evidence" value="ECO:0007669"/>
    <property type="project" value="TreeGrafter"/>
</dbReference>